<evidence type="ECO:0000313" key="4">
    <source>
        <dbReference type="Proteomes" id="UP000248646"/>
    </source>
</evidence>
<name>A0A2W7NAK6_9BACI</name>
<dbReference type="Proteomes" id="UP000248646">
    <property type="component" value="Unassembled WGS sequence"/>
</dbReference>
<feature type="signal peptide" evidence="2">
    <location>
        <begin position="1"/>
        <end position="19"/>
    </location>
</feature>
<keyword evidence="4" id="KW-1185">Reference proteome</keyword>
<accession>A0A2W7NAK6</accession>
<evidence type="ECO:0000256" key="1">
    <source>
        <dbReference type="SAM" id="MobiDB-lite"/>
    </source>
</evidence>
<organism evidence="3 4">
    <name type="scientific">Psychrobacillus insolitus</name>
    <dbReference type="NCBI Taxonomy" id="1461"/>
    <lineage>
        <taxon>Bacteria</taxon>
        <taxon>Bacillati</taxon>
        <taxon>Bacillota</taxon>
        <taxon>Bacilli</taxon>
        <taxon>Bacillales</taxon>
        <taxon>Bacillaceae</taxon>
        <taxon>Psychrobacillus</taxon>
    </lineage>
</organism>
<reference evidence="3 4" key="1">
    <citation type="submission" date="2018-06" db="EMBL/GenBank/DDBJ databases">
        <title>Genomic Encyclopedia of Type Strains, Phase IV (KMG-IV): sequencing the most valuable type-strain genomes for metagenomic binning, comparative biology and taxonomic classification.</title>
        <authorList>
            <person name="Goeker M."/>
        </authorList>
    </citation>
    <scope>NUCLEOTIDE SEQUENCE [LARGE SCALE GENOMIC DNA]</scope>
    <source>
        <strain evidence="3 4">DSM 5</strain>
    </source>
</reference>
<evidence type="ECO:0000313" key="3">
    <source>
        <dbReference type="EMBL" id="PZX07549.1"/>
    </source>
</evidence>
<evidence type="ECO:0000256" key="2">
    <source>
        <dbReference type="SAM" id="SignalP"/>
    </source>
</evidence>
<feature type="compositionally biased region" description="Polar residues" evidence="1">
    <location>
        <begin position="21"/>
        <end position="37"/>
    </location>
</feature>
<feature type="chain" id="PRO_5039609115" evidence="2">
    <location>
        <begin position="20"/>
        <end position="73"/>
    </location>
</feature>
<feature type="region of interest" description="Disordered" evidence="1">
    <location>
        <begin position="18"/>
        <end position="73"/>
    </location>
</feature>
<proteinExistence type="predicted"/>
<keyword evidence="2" id="KW-0732">Signal</keyword>
<dbReference type="RefSeq" id="WP_111438189.1">
    <property type="nucleotide sequence ID" value="NZ_QKZI01000001.1"/>
</dbReference>
<sequence length="73" mass="8075">MKILSILMLIAALTLSACGSERNSNQEPKVETQLDSQPENVPNTGNNEPEEENDVGIPENDENKYNDELFEGP</sequence>
<dbReference type="EMBL" id="QKZI01000001">
    <property type="protein sequence ID" value="PZX07549.1"/>
    <property type="molecule type" value="Genomic_DNA"/>
</dbReference>
<feature type="compositionally biased region" description="Low complexity" evidence="1">
    <location>
        <begin position="38"/>
        <end position="47"/>
    </location>
</feature>
<gene>
    <name evidence="3" type="ORF">C7437_101668</name>
</gene>
<dbReference type="PROSITE" id="PS51257">
    <property type="entry name" value="PROKAR_LIPOPROTEIN"/>
    <property type="match status" value="1"/>
</dbReference>
<protein>
    <submittedName>
        <fullName evidence="3">Uncharacterized protein</fullName>
    </submittedName>
</protein>
<comment type="caution">
    <text evidence="3">The sequence shown here is derived from an EMBL/GenBank/DDBJ whole genome shotgun (WGS) entry which is preliminary data.</text>
</comment>
<dbReference type="AlphaFoldDB" id="A0A2W7NAK6"/>